<dbReference type="InterPro" id="IPR011625">
    <property type="entry name" value="A2M_N_BRD"/>
</dbReference>
<dbReference type="PANTHER" id="PTHR11412:SF171">
    <property type="entry name" value="PREGNANCY ZONE PROTEIN-LIKE PROTEIN"/>
    <property type="match status" value="1"/>
</dbReference>
<protein>
    <submittedName>
        <fullName evidence="2">Alpha-2-macroglobulin-like protein</fullName>
    </submittedName>
</protein>
<gene>
    <name evidence="2" type="ORF">PoB_000297700</name>
</gene>
<feature type="domain" description="Alpha-2-macroglobulin bait region" evidence="1">
    <location>
        <begin position="153"/>
        <end position="206"/>
    </location>
</feature>
<sequence length="250" mass="29381">MLWKQNGFYNSSRSHVRYLRQWFSLSLSYVQLPQIDSPLQCHQRLNLPVVYTTRAGSKVLFQYQVIARERAVITGQIDPNATAKPGFGMTLRSTDMCMDREEYLINRELHNISGRDIRENGHFPKINYKEPQKRDDDVKPVVRSAIISDMVFNFQLPVKIERIMSSMFTLLLFRVMEDGEMVADSKHYYVEPCFENEVKLEFEKTRSSHREYIRRMAIHITVCGFYRGFQGKIQCVGIGRAQDINMYELE</sequence>
<evidence type="ECO:0000313" key="3">
    <source>
        <dbReference type="Proteomes" id="UP000735302"/>
    </source>
</evidence>
<keyword evidence="3" id="KW-1185">Reference proteome</keyword>
<evidence type="ECO:0000259" key="1">
    <source>
        <dbReference type="Pfam" id="PF07703"/>
    </source>
</evidence>
<dbReference type="PANTHER" id="PTHR11412">
    <property type="entry name" value="MACROGLOBULIN / COMPLEMENT"/>
    <property type="match status" value="1"/>
</dbReference>
<dbReference type="InterPro" id="IPR050473">
    <property type="entry name" value="A2M/Complement_sys"/>
</dbReference>
<dbReference type="Pfam" id="PF07703">
    <property type="entry name" value="A2M_BRD"/>
    <property type="match status" value="1"/>
</dbReference>
<dbReference type="Proteomes" id="UP000735302">
    <property type="component" value="Unassembled WGS sequence"/>
</dbReference>
<comment type="caution">
    <text evidence="2">The sequence shown here is derived from an EMBL/GenBank/DDBJ whole genome shotgun (WGS) entry which is preliminary data.</text>
</comment>
<dbReference type="AlphaFoldDB" id="A0AAV3Y133"/>
<accession>A0AAV3Y133</accession>
<name>A0AAV3Y133_9GAST</name>
<proteinExistence type="predicted"/>
<reference evidence="2 3" key="1">
    <citation type="journal article" date="2021" name="Elife">
        <title>Chloroplast acquisition without the gene transfer in kleptoplastic sea slugs, Plakobranchus ocellatus.</title>
        <authorList>
            <person name="Maeda T."/>
            <person name="Takahashi S."/>
            <person name="Yoshida T."/>
            <person name="Shimamura S."/>
            <person name="Takaki Y."/>
            <person name="Nagai Y."/>
            <person name="Toyoda A."/>
            <person name="Suzuki Y."/>
            <person name="Arimoto A."/>
            <person name="Ishii H."/>
            <person name="Satoh N."/>
            <person name="Nishiyama T."/>
            <person name="Hasebe M."/>
            <person name="Maruyama T."/>
            <person name="Minagawa J."/>
            <person name="Obokata J."/>
            <person name="Shigenobu S."/>
        </authorList>
    </citation>
    <scope>NUCLEOTIDE SEQUENCE [LARGE SCALE GENOMIC DNA]</scope>
</reference>
<organism evidence="2 3">
    <name type="scientific">Plakobranchus ocellatus</name>
    <dbReference type="NCBI Taxonomy" id="259542"/>
    <lineage>
        <taxon>Eukaryota</taxon>
        <taxon>Metazoa</taxon>
        <taxon>Spiralia</taxon>
        <taxon>Lophotrochozoa</taxon>
        <taxon>Mollusca</taxon>
        <taxon>Gastropoda</taxon>
        <taxon>Heterobranchia</taxon>
        <taxon>Euthyneura</taxon>
        <taxon>Panpulmonata</taxon>
        <taxon>Sacoglossa</taxon>
        <taxon>Placobranchoidea</taxon>
        <taxon>Plakobranchidae</taxon>
        <taxon>Plakobranchus</taxon>
    </lineage>
</organism>
<dbReference type="EMBL" id="BLXT01000396">
    <property type="protein sequence ID" value="GFN76471.1"/>
    <property type="molecule type" value="Genomic_DNA"/>
</dbReference>
<evidence type="ECO:0000313" key="2">
    <source>
        <dbReference type="EMBL" id="GFN76471.1"/>
    </source>
</evidence>